<organism evidence="2">
    <name type="scientific">Serratia fonticola</name>
    <dbReference type="NCBI Taxonomy" id="47917"/>
    <lineage>
        <taxon>Bacteria</taxon>
        <taxon>Pseudomonadati</taxon>
        <taxon>Pseudomonadota</taxon>
        <taxon>Gammaproteobacteria</taxon>
        <taxon>Enterobacterales</taxon>
        <taxon>Yersiniaceae</taxon>
        <taxon>Serratia</taxon>
    </lineage>
</organism>
<feature type="compositionally biased region" description="Polar residues" evidence="1">
    <location>
        <begin position="1"/>
        <end position="17"/>
    </location>
</feature>
<feature type="region of interest" description="Disordered" evidence="1">
    <location>
        <begin position="1"/>
        <end position="21"/>
    </location>
</feature>
<dbReference type="AlphaFoldDB" id="A0A4U9V2Z3"/>
<proteinExistence type="predicted"/>
<protein>
    <submittedName>
        <fullName evidence="2">Cell division inhibitor SulA</fullName>
    </submittedName>
</protein>
<reference evidence="2" key="1">
    <citation type="submission" date="2019-05" db="EMBL/GenBank/DDBJ databases">
        <authorList>
            <consortium name="Pathogen Informatics"/>
        </authorList>
    </citation>
    <scope>NUCLEOTIDE SEQUENCE [LARGE SCALE GENOMIC DNA]</scope>
    <source>
        <strain evidence="2">NCTC12965</strain>
    </source>
</reference>
<name>A0A4U9V2Z3_SERFO</name>
<sequence length="45" mass="5047">MRTQSLYQPHFSQSSMPAKQAVIPAQEGNENGLISELVYNERQPA</sequence>
<gene>
    <name evidence="2" type="ORF">NCTC12965_04335</name>
</gene>
<dbReference type="EMBL" id="CABEEZ010000096">
    <property type="protein sequence ID" value="VTR39182.1"/>
    <property type="molecule type" value="Genomic_DNA"/>
</dbReference>
<evidence type="ECO:0000256" key="1">
    <source>
        <dbReference type="SAM" id="MobiDB-lite"/>
    </source>
</evidence>
<accession>A0A4U9V2Z3</accession>
<evidence type="ECO:0000313" key="2">
    <source>
        <dbReference type="EMBL" id="VTR39182.1"/>
    </source>
</evidence>